<dbReference type="PANTHER" id="PTHR13191:SF0">
    <property type="entry name" value="RIBOSOMAL RNA-PROCESSING PROTEIN 7 HOMOLOG A-RELATED"/>
    <property type="match status" value="1"/>
</dbReference>
<evidence type="ECO:0000256" key="1">
    <source>
        <dbReference type="ARBA" id="ARBA00006110"/>
    </source>
</evidence>
<dbReference type="GO" id="GO:0034456">
    <property type="term" value="C:UTP-C complex"/>
    <property type="evidence" value="ECO:0007669"/>
    <property type="project" value="TreeGrafter"/>
</dbReference>
<accession>A0A2P2JML9</accession>
<sequence>MRKKGLKLIILKARRREKEGREKKLKMLMLEKLTRRGRLKMVLVITDCKVLLDLQSSCLIFCFCCLIVSANRSKELLTRKKRDNLRKKKRKGEAKNIAVVGQYDQRETEDEDGFVKPNDDGAADWTPIIAERDMDDSIRQSKTVTDTKTRKSKKSKKKRKEHDMEKEDSTVPEKREEAIQGEVYSISSGDEDSSKGMKKWLLQYHQSRPGLKVLQQRIDEFMIDHEEKIEQERKEREARIAEEGWTVVKQHKGRKKSADAESGITVGSVAQAVVEDQTNKKKRKEVGLNFYRFQIKDAQRNEILTLQSKFEQDKKRIQQLRAARKFRPY</sequence>
<organism evidence="4">
    <name type="scientific">Rhizophora mucronata</name>
    <name type="common">Asiatic mangrove</name>
    <dbReference type="NCBI Taxonomy" id="61149"/>
    <lineage>
        <taxon>Eukaryota</taxon>
        <taxon>Viridiplantae</taxon>
        <taxon>Streptophyta</taxon>
        <taxon>Embryophyta</taxon>
        <taxon>Tracheophyta</taxon>
        <taxon>Spermatophyta</taxon>
        <taxon>Magnoliopsida</taxon>
        <taxon>eudicotyledons</taxon>
        <taxon>Gunneridae</taxon>
        <taxon>Pentapetalae</taxon>
        <taxon>rosids</taxon>
        <taxon>fabids</taxon>
        <taxon>Malpighiales</taxon>
        <taxon>Rhizophoraceae</taxon>
        <taxon>Rhizophora</taxon>
    </lineage>
</organism>
<dbReference type="Pfam" id="PF12923">
    <property type="entry name" value="RRP7"/>
    <property type="match status" value="1"/>
</dbReference>
<evidence type="ECO:0000256" key="2">
    <source>
        <dbReference type="SAM" id="MobiDB-lite"/>
    </source>
</evidence>
<dbReference type="Gene3D" id="6.10.250.1770">
    <property type="match status" value="1"/>
</dbReference>
<dbReference type="InterPro" id="IPR024326">
    <property type="entry name" value="RRP7_C"/>
</dbReference>
<proteinExistence type="inferred from homology"/>
<dbReference type="GO" id="GO:0032545">
    <property type="term" value="C:CURI complex"/>
    <property type="evidence" value="ECO:0007669"/>
    <property type="project" value="TreeGrafter"/>
</dbReference>
<evidence type="ECO:0000259" key="3">
    <source>
        <dbReference type="Pfam" id="PF12923"/>
    </source>
</evidence>
<dbReference type="GO" id="GO:0000028">
    <property type="term" value="P:ribosomal small subunit assembly"/>
    <property type="evidence" value="ECO:0007669"/>
    <property type="project" value="TreeGrafter"/>
</dbReference>
<protein>
    <recommendedName>
        <fullName evidence="3">Ribosomal RNA-processing protein 7 C-terminal domain-containing protein</fullName>
    </recommendedName>
</protein>
<dbReference type="PANTHER" id="PTHR13191">
    <property type="entry name" value="RIBOSOMAL RNA PROCESSING PROTEIN 7-RELATED"/>
    <property type="match status" value="1"/>
</dbReference>
<dbReference type="InterPro" id="IPR040446">
    <property type="entry name" value="RRP7"/>
</dbReference>
<name>A0A2P2JML9_RHIMU</name>
<dbReference type="EMBL" id="GGEC01014233">
    <property type="protein sequence ID" value="MBW94716.1"/>
    <property type="molecule type" value="Transcribed_RNA"/>
</dbReference>
<feature type="compositionally biased region" description="Basic and acidic residues" evidence="2">
    <location>
        <begin position="161"/>
        <end position="178"/>
    </location>
</feature>
<dbReference type="GO" id="GO:0006364">
    <property type="term" value="P:rRNA processing"/>
    <property type="evidence" value="ECO:0007669"/>
    <property type="project" value="TreeGrafter"/>
</dbReference>
<reference evidence="4" key="1">
    <citation type="submission" date="2018-02" db="EMBL/GenBank/DDBJ databases">
        <title>Rhizophora mucronata_Transcriptome.</title>
        <authorList>
            <person name="Meera S.P."/>
            <person name="Sreeshan A."/>
            <person name="Augustine A."/>
        </authorList>
    </citation>
    <scope>NUCLEOTIDE SEQUENCE</scope>
    <source>
        <tissue evidence="4">Leaf</tissue>
    </source>
</reference>
<feature type="compositionally biased region" description="Basic residues" evidence="2">
    <location>
        <begin position="150"/>
        <end position="160"/>
    </location>
</feature>
<dbReference type="CDD" id="cd12951">
    <property type="entry name" value="RRP7_Rrp7A"/>
    <property type="match status" value="1"/>
</dbReference>
<feature type="domain" description="Ribosomal RNA-processing protein 7 C-terminal" evidence="3">
    <location>
        <begin position="206"/>
        <end position="329"/>
    </location>
</feature>
<evidence type="ECO:0000313" key="4">
    <source>
        <dbReference type="EMBL" id="MBW94716.1"/>
    </source>
</evidence>
<feature type="region of interest" description="Disordered" evidence="2">
    <location>
        <begin position="136"/>
        <end position="195"/>
    </location>
</feature>
<comment type="similarity">
    <text evidence="1">Belongs to the RRP7 family.</text>
</comment>
<feature type="compositionally biased region" description="Basic and acidic residues" evidence="2">
    <location>
        <begin position="136"/>
        <end position="149"/>
    </location>
</feature>
<dbReference type="AlphaFoldDB" id="A0A2P2JML9"/>